<protein>
    <recommendedName>
        <fullName evidence="2">histidine kinase</fullName>
        <ecNumber evidence="2">2.7.13.3</ecNumber>
    </recommendedName>
</protein>
<dbReference type="InterPro" id="IPR003594">
    <property type="entry name" value="HATPase_dom"/>
</dbReference>
<evidence type="ECO:0000256" key="4">
    <source>
        <dbReference type="ARBA" id="ARBA00022679"/>
    </source>
</evidence>
<dbReference type="PRINTS" id="PR00344">
    <property type="entry name" value="BCTRLSENSOR"/>
</dbReference>
<dbReference type="CDD" id="cd00082">
    <property type="entry name" value="HisKA"/>
    <property type="match status" value="1"/>
</dbReference>
<dbReference type="Gene3D" id="3.30.565.10">
    <property type="entry name" value="Histidine kinase-like ATPase, C-terminal domain"/>
    <property type="match status" value="1"/>
</dbReference>
<dbReference type="Gene3D" id="3.30.450.40">
    <property type="match status" value="1"/>
</dbReference>
<dbReference type="EMBL" id="PDEP01000009">
    <property type="protein sequence ID" value="PEN06287.1"/>
    <property type="molecule type" value="Genomic_DNA"/>
</dbReference>
<keyword evidence="4" id="KW-0808">Transferase</keyword>
<dbReference type="SMART" id="SM00388">
    <property type="entry name" value="HisKA"/>
    <property type="match status" value="1"/>
</dbReference>
<dbReference type="PROSITE" id="PS50109">
    <property type="entry name" value="HIS_KIN"/>
    <property type="match status" value="1"/>
</dbReference>
<evidence type="ECO:0000256" key="1">
    <source>
        <dbReference type="ARBA" id="ARBA00000085"/>
    </source>
</evidence>
<evidence type="ECO:0000259" key="8">
    <source>
        <dbReference type="PROSITE" id="PS50109"/>
    </source>
</evidence>
<dbReference type="Pfam" id="PF01590">
    <property type="entry name" value="GAF"/>
    <property type="match status" value="1"/>
</dbReference>
<dbReference type="Gene3D" id="1.10.287.130">
    <property type="match status" value="1"/>
</dbReference>
<dbReference type="SUPFAM" id="SSF47384">
    <property type="entry name" value="Homodimeric domain of signal transducing histidine kinase"/>
    <property type="match status" value="1"/>
</dbReference>
<dbReference type="PANTHER" id="PTHR43711:SF1">
    <property type="entry name" value="HISTIDINE KINASE 1"/>
    <property type="match status" value="1"/>
</dbReference>
<dbReference type="SUPFAM" id="SSF55781">
    <property type="entry name" value="GAF domain-like"/>
    <property type="match status" value="1"/>
</dbReference>
<reference evidence="9 10" key="1">
    <citation type="submission" date="2017-10" db="EMBL/GenBank/DDBJ databases">
        <title>Draft genome of Longimonas halophila.</title>
        <authorList>
            <person name="Goh K.M."/>
            <person name="Shamsir M.S."/>
            <person name="Lim S.W."/>
        </authorList>
    </citation>
    <scope>NUCLEOTIDE SEQUENCE [LARGE SCALE GENOMIC DNA]</scope>
    <source>
        <strain evidence="9 10">KCTC 42399</strain>
    </source>
</reference>
<dbReference type="Pfam" id="PF02518">
    <property type="entry name" value="HATPase_c"/>
    <property type="match status" value="1"/>
</dbReference>
<dbReference type="SMART" id="SM00065">
    <property type="entry name" value="GAF"/>
    <property type="match status" value="1"/>
</dbReference>
<accession>A0A2H3NK91</accession>
<evidence type="ECO:0000256" key="3">
    <source>
        <dbReference type="ARBA" id="ARBA00022553"/>
    </source>
</evidence>
<name>A0A2H3NK91_9BACT</name>
<dbReference type="FunFam" id="3.30.565.10:FF:000006">
    <property type="entry name" value="Sensor histidine kinase WalK"/>
    <property type="match status" value="1"/>
</dbReference>
<evidence type="ECO:0000313" key="10">
    <source>
        <dbReference type="Proteomes" id="UP000221024"/>
    </source>
</evidence>
<keyword evidence="3" id="KW-0597">Phosphoprotein</keyword>
<comment type="catalytic activity">
    <reaction evidence="1">
        <text>ATP + protein L-histidine = ADP + protein N-phospho-L-histidine.</text>
        <dbReference type="EC" id="2.7.13.3"/>
    </reaction>
</comment>
<evidence type="ECO:0000256" key="5">
    <source>
        <dbReference type="ARBA" id="ARBA00022777"/>
    </source>
</evidence>
<proteinExistence type="predicted"/>
<dbReference type="GO" id="GO:0000155">
    <property type="term" value="F:phosphorelay sensor kinase activity"/>
    <property type="evidence" value="ECO:0007669"/>
    <property type="project" value="InterPro"/>
</dbReference>
<dbReference type="SMART" id="SM00387">
    <property type="entry name" value="HATPase_c"/>
    <property type="match status" value="1"/>
</dbReference>
<dbReference type="AlphaFoldDB" id="A0A2H3NK91"/>
<evidence type="ECO:0000256" key="2">
    <source>
        <dbReference type="ARBA" id="ARBA00012438"/>
    </source>
</evidence>
<evidence type="ECO:0000313" key="9">
    <source>
        <dbReference type="EMBL" id="PEN06287.1"/>
    </source>
</evidence>
<feature type="domain" description="Histidine kinase" evidence="8">
    <location>
        <begin position="214"/>
        <end position="430"/>
    </location>
</feature>
<dbReference type="PANTHER" id="PTHR43711">
    <property type="entry name" value="TWO-COMPONENT HISTIDINE KINASE"/>
    <property type="match status" value="1"/>
</dbReference>
<comment type="caution">
    <text evidence="9">The sequence shown here is derived from an EMBL/GenBank/DDBJ whole genome shotgun (WGS) entry which is preliminary data.</text>
</comment>
<dbReference type="InterPro" id="IPR005467">
    <property type="entry name" value="His_kinase_dom"/>
</dbReference>
<sequence>MIVPGAVPLMLKLSASLMSINRLKAVRRYQILGTPPEEAFDRITRLASDIFDTPVALLNIATGRRSLWCKSATGWDCAGTHIQTPPCEYAMNQHDLTVVEDIATDERFASCSLAATAPNVRFYAGAPLHTPDGVCIGTLCVLAPNPRSFSDTDADRLHLLADLAVDLLEKRSPLDNTHSASLKNRSESSSLLPPHSLKEQAHKFTRLKESVLTNMSHEVRTPLTAMIGFAEILTEELDSPLAEHAAVIYRCGKRLHRTLDSMMQLSKLEGGVYTLNRRHVDLCKVVHNVVESMNESAHAQDIHVAIETPSAPVCAYADAEAVSRVVTNILDNAIKFTPNSGRVWVRVHTKGFSGACIEVEDTGVGISESAISTVFAAFKQESEGISRMYEGIGLGLTIVRGLVEMMKGVVRIESQKGVGTHVAVHLPTAPHNTGQSMS</sequence>
<keyword evidence="6" id="KW-0902">Two-component regulatory system</keyword>
<dbReference type="InterPro" id="IPR036097">
    <property type="entry name" value="HisK_dim/P_sf"/>
</dbReference>
<dbReference type="EC" id="2.7.13.3" evidence="2"/>
<dbReference type="SUPFAM" id="SSF55874">
    <property type="entry name" value="ATPase domain of HSP90 chaperone/DNA topoisomerase II/histidine kinase"/>
    <property type="match status" value="1"/>
</dbReference>
<evidence type="ECO:0000256" key="6">
    <source>
        <dbReference type="ARBA" id="ARBA00023012"/>
    </source>
</evidence>
<organism evidence="9 10">
    <name type="scientific">Longimonas halophila</name>
    <dbReference type="NCBI Taxonomy" id="1469170"/>
    <lineage>
        <taxon>Bacteria</taxon>
        <taxon>Pseudomonadati</taxon>
        <taxon>Rhodothermota</taxon>
        <taxon>Rhodothermia</taxon>
        <taxon>Rhodothermales</taxon>
        <taxon>Salisaetaceae</taxon>
        <taxon>Longimonas</taxon>
    </lineage>
</organism>
<dbReference type="InterPro" id="IPR004358">
    <property type="entry name" value="Sig_transdc_His_kin-like_C"/>
</dbReference>
<dbReference type="InterPro" id="IPR003018">
    <property type="entry name" value="GAF"/>
</dbReference>
<dbReference type="InterPro" id="IPR036890">
    <property type="entry name" value="HATPase_C_sf"/>
</dbReference>
<dbReference type="InterPro" id="IPR050736">
    <property type="entry name" value="Sensor_HK_Regulatory"/>
</dbReference>
<feature type="region of interest" description="Disordered" evidence="7">
    <location>
        <begin position="175"/>
        <end position="195"/>
    </location>
</feature>
<evidence type="ECO:0000256" key="7">
    <source>
        <dbReference type="SAM" id="MobiDB-lite"/>
    </source>
</evidence>
<dbReference type="Proteomes" id="UP000221024">
    <property type="component" value="Unassembled WGS sequence"/>
</dbReference>
<dbReference type="InterPro" id="IPR029016">
    <property type="entry name" value="GAF-like_dom_sf"/>
</dbReference>
<dbReference type="InterPro" id="IPR003661">
    <property type="entry name" value="HisK_dim/P_dom"/>
</dbReference>
<keyword evidence="5" id="KW-0418">Kinase</keyword>
<keyword evidence="10" id="KW-1185">Reference proteome</keyword>
<dbReference type="Pfam" id="PF00512">
    <property type="entry name" value="HisKA"/>
    <property type="match status" value="1"/>
</dbReference>
<gene>
    <name evidence="9" type="ORF">CRI93_10730</name>
</gene>